<dbReference type="EMBL" id="QRBI01000178">
    <property type="protein sequence ID" value="RMB96280.1"/>
    <property type="molecule type" value="Genomic_DNA"/>
</dbReference>
<protein>
    <recommendedName>
        <fullName evidence="3">Endonuclease/exonuclease/phosphatase domain-containing protein</fullName>
    </recommendedName>
</protein>
<name>A0A3M0J7M3_HIRRU</name>
<proteinExistence type="predicted"/>
<dbReference type="PANTHER" id="PTHR33395:SF22">
    <property type="entry name" value="REVERSE TRANSCRIPTASE DOMAIN-CONTAINING PROTEIN"/>
    <property type="match status" value="1"/>
</dbReference>
<organism evidence="1 2">
    <name type="scientific">Hirundo rustica rustica</name>
    <dbReference type="NCBI Taxonomy" id="333673"/>
    <lineage>
        <taxon>Eukaryota</taxon>
        <taxon>Metazoa</taxon>
        <taxon>Chordata</taxon>
        <taxon>Craniata</taxon>
        <taxon>Vertebrata</taxon>
        <taxon>Euteleostomi</taxon>
        <taxon>Archelosauria</taxon>
        <taxon>Archosauria</taxon>
        <taxon>Dinosauria</taxon>
        <taxon>Saurischia</taxon>
        <taxon>Theropoda</taxon>
        <taxon>Coelurosauria</taxon>
        <taxon>Aves</taxon>
        <taxon>Neognathae</taxon>
        <taxon>Neoaves</taxon>
        <taxon>Telluraves</taxon>
        <taxon>Australaves</taxon>
        <taxon>Passeriformes</taxon>
        <taxon>Sylvioidea</taxon>
        <taxon>Hirundinidae</taxon>
        <taxon>Hirundo</taxon>
    </lineage>
</organism>
<keyword evidence="2" id="KW-1185">Reference proteome</keyword>
<comment type="caution">
    <text evidence="1">The sequence shown here is derived from an EMBL/GenBank/DDBJ whole genome shotgun (WGS) entry which is preliminary data.</text>
</comment>
<evidence type="ECO:0000313" key="1">
    <source>
        <dbReference type="EMBL" id="RMB96280.1"/>
    </source>
</evidence>
<gene>
    <name evidence="1" type="ORF">DUI87_27343</name>
</gene>
<dbReference type="OrthoDB" id="416454at2759"/>
<dbReference type="GO" id="GO:0031012">
    <property type="term" value="C:extracellular matrix"/>
    <property type="evidence" value="ECO:0007669"/>
    <property type="project" value="TreeGrafter"/>
</dbReference>
<dbReference type="Proteomes" id="UP000269221">
    <property type="component" value="Unassembled WGS sequence"/>
</dbReference>
<sequence>MLDLLFANRDGLVGDVVVGGRLGQNDHEIVEFSISGEVRRSTSKTLALYFRRADFGLFRRLIQSIPWEAALKNKGVQESWACLKTEILRAQEQTVPVCRKVSRRGKPPAWMSKEVLEELRNKKRMYQLWKGGQVSQEVFKGAAKTCRKKIREAKAQFELRMATSVKDNKKCFYKYINAKRKSKTNLCSLLDKGGNLISADEEKAEVLNAYFASVFSEETTCLQDNCPPGLVDGVREQNGPLIIQEEAVRELLTCLDIHKSMRPDRIHPRVMRELADELAKPLSIIYHQSWLTGEVPDDWKLANETPIHKKGGKKILDKKLLPRNLLLKKQLGKKLLHKKLLGWKLLPEKLLGSKLLGKKLLPTKVLPKKLLGRKLLIKKLLPKKLLSQELLPKQALGKKLLPKKQLGKNLLPMKLLAKKLLPKMLLRKKLLGKKLVPKKLLGKKLLGNKHLDKNQLSKKLLSKKLLPRKQLGKNLPPKKLLAKKLLPRKLPGKKYPSENYWARNYSPRNYS</sequence>
<dbReference type="GO" id="GO:0061343">
    <property type="term" value="P:cell adhesion involved in heart morphogenesis"/>
    <property type="evidence" value="ECO:0007669"/>
    <property type="project" value="TreeGrafter"/>
</dbReference>
<dbReference type="AlphaFoldDB" id="A0A3M0J7M3"/>
<evidence type="ECO:0000313" key="2">
    <source>
        <dbReference type="Proteomes" id="UP000269221"/>
    </source>
</evidence>
<evidence type="ECO:0008006" key="3">
    <source>
        <dbReference type="Google" id="ProtNLM"/>
    </source>
</evidence>
<reference evidence="1 2" key="1">
    <citation type="submission" date="2018-07" db="EMBL/GenBank/DDBJ databases">
        <title>A high quality draft genome assembly of the barn swallow (H. rustica rustica).</title>
        <authorList>
            <person name="Formenti G."/>
            <person name="Chiara M."/>
            <person name="Poveda L."/>
            <person name="Francoijs K.-J."/>
            <person name="Bonisoli-Alquati A."/>
            <person name="Canova L."/>
            <person name="Gianfranceschi L."/>
            <person name="Horner D.S."/>
            <person name="Saino N."/>
        </authorList>
    </citation>
    <scope>NUCLEOTIDE SEQUENCE [LARGE SCALE GENOMIC DNA]</scope>
    <source>
        <strain evidence="1">Chelidonia</strain>
        <tissue evidence="1">Blood</tissue>
    </source>
</reference>
<dbReference type="STRING" id="333673.A0A3M0J7M3"/>
<dbReference type="GO" id="GO:0007508">
    <property type="term" value="P:larval heart development"/>
    <property type="evidence" value="ECO:0007669"/>
    <property type="project" value="TreeGrafter"/>
</dbReference>
<dbReference type="PANTHER" id="PTHR33395">
    <property type="entry name" value="TRANSCRIPTASE, PUTATIVE-RELATED-RELATED"/>
    <property type="match status" value="1"/>
</dbReference>
<accession>A0A3M0J7M3</accession>